<dbReference type="SMART" id="SM00382">
    <property type="entry name" value="AAA"/>
    <property type="match status" value="1"/>
</dbReference>
<dbReference type="Pfam" id="PF00005">
    <property type="entry name" value="ABC_tran"/>
    <property type="match status" value="1"/>
</dbReference>
<keyword evidence="8" id="KW-1185">Reference proteome</keyword>
<dbReference type="GO" id="GO:0005319">
    <property type="term" value="F:lipid transporter activity"/>
    <property type="evidence" value="ECO:0007669"/>
    <property type="project" value="TreeGrafter"/>
</dbReference>
<dbReference type="GO" id="GO:0140359">
    <property type="term" value="F:ABC-type transporter activity"/>
    <property type="evidence" value="ECO:0007669"/>
    <property type="project" value="InterPro"/>
</dbReference>
<evidence type="ECO:0000313" key="7">
    <source>
        <dbReference type="EMBL" id="OQS03998.1"/>
    </source>
</evidence>
<gene>
    <name evidence="7" type="ORF">THRCLA_03725</name>
</gene>
<dbReference type="AlphaFoldDB" id="A0A1W0A158"/>
<dbReference type="InterPro" id="IPR003593">
    <property type="entry name" value="AAA+_ATPase"/>
</dbReference>
<dbReference type="PANTHER" id="PTHR19229:SF36">
    <property type="entry name" value="ATP-BINDING CASSETTE SUB-FAMILY A MEMBER 2"/>
    <property type="match status" value="1"/>
</dbReference>
<dbReference type="STRING" id="74557.A0A1W0A158"/>
<dbReference type="PROSITE" id="PS50893">
    <property type="entry name" value="ABC_TRANSPORTER_2"/>
    <property type="match status" value="1"/>
</dbReference>
<organism evidence="7 8">
    <name type="scientific">Thraustotheca clavata</name>
    <dbReference type="NCBI Taxonomy" id="74557"/>
    <lineage>
        <taxon>Eukaryota</taxon>
        <taxon>Sar</taxon>
        <taxon>Stramenopiles</taxon>
        <taxon>Oomycota</taxon>
        <taxon>Saprolegniomycetes</taxon>
        <taxon>Saprolegniales</taxon>
        <taxon>Achlyaceae</taxon>
        <taxon>Thraustotheca</taxon>
    </lineage>
</organism>
<evidence type="ECO:0000256" key="1">
    <source>
        <dbReference type="ARBA" id="ARBA00022448"/>
    </source>
</evidence>
<dbReference type="InterPro" id="IPR003439">
    <property type="entry name" value="ABC_transporter-like_ATP-bd"/>
</dbReference>
<dbReference type="Proteomes" id="UP000243217">
    <property type="component" value="Unassembled WGS sequence"/>
</dbReference>
<feature type="transmembrane region" description="Helical" evidence="5">
    <location>
        <begin position="35"/>
        <end position="55"/>
    </location>
</feature>
<dbReference type="CDD" id="cd03263">
    <property type="entry name" value="ABC_subfamily_A"/>
    <property type="match status" value="1"/>
</dbReference>
<keyword evidence="5" id="KW-1133">Transmembrane helix</keyword>
<evidence type="ECO:0000256" key="4">
    <source>
        <dbReference type="ARBA" id="ARBA00022840"/>
    </source>
</evidence>
<dbReference type="EMBL" id="JNBS01000699">
    <property type="protein sequence ID" value="OQS03998.1"/>
    <property type="molecule type" value="Genomic_DNA"/>
</dbReference>
<keyword evidence="2" id="KW-0677">Repeat</keyword>
<keyword evidence="4 7" id="KW-0067">ATP-binding</keyword>
<name>A0A1W0A158_9STRA</name>
<protein>
    <submittedName>
        <fullName evidence="7">ATP-binding Cassette (ABC) Superfamily</fullName>
    </submittedName>
</protein>
<evidence type="ECO:0000259" key="6">
    <source>
        <dbReference type="PROSITE" id="PS50893"/>
    </source>
</evidence>
<dbReference type="InterPro" id="IPR027417">
    <property type="entry name" value="P-loop_NTPase"/>
</dbReference>
<dbReference type="SUPFAM" id="SSF52540">
    <property type="entry name" value="P-loop containing nucleoside triphosphate hydrolases"/>
    <property type="match status" value="1"/>
</dbReference>
<dbReference type="InterPro" id="IPR017871">
    <property type="entry name" value="ABC_transporter-like_CS"/>
</dbReference>
<keyword evidence="3" id="KW-0547">Nucleotide-binding</keyword>
<evidence type="ECO:0000256" key="2">
    <source>
        <dbReference type="ARBA" id="ARBA00022737"/>
    </source>
</evidence>
<dbReference type="GO" id="GO:0016887">
    <property type="term" value="F:ATP hydrolysis activity"/>
    <property type="evidence" value="ECO:0007669"/>
    <property type="project" value="InterPro"/>
</dbReference>
<dbReference type="OrthoDB" id="10255969at2759"/>
<dbReference type="PANTHER" id="PTHR19229">
    <property type="entry name" value="ATP-BINDING CASSETTE TRANSPORTER SUBFAMILY A ABCA"/>
    <property type="match status" value="1"/>
</dbReference>
<sequence length="408" mass="44944">MELEFFRAMCFSNGQEATSDSLLHAYVVRTLLSGLVYFVLILILDTFWTYPAAFWKQIRCQGRSENNYKKQGEATDAALEDGTSQAIYIDGLTKIYQSLWTKLTGRGNKVQALKSIDFSVPEGECVALLGVNGSGKSTTFQVLTACVTPTSGKATVASWDVSSEAIYARDHMGYCPQPNWLFEQLTVYEHLQLVSSFRLRPVSSLESIVSALQLTPVASLRTAKLSGGNKRRVMIAMAVVGQPSVLLLDEPSAGVDVVARRLLWQLLRERTATSCLFTTHCLEESEAVCTSAVVLANGQRVYSGTISHLKQLVSKGLTIQITFKDDLALDIATNGVIDFLGKHVGATRALESFETLVSFEVNRPSDSTVTLADFFELIENSKEILRIERYSISELALDQVFHHLTASS</sequence>
<dbReference type="Gene3D" id="3.40.50.300">
    <property type="entry name" value="P-loop containing nucleotide triphosphate hydrolases"/>
    <property type="match status" value="1"/>
</dbReference>
<keyword evidence="1" id="KW-0813">Transport</keyword>
<evidence type="ECO:0000256" key="3">
    <source>
        <dbReference type="ARBA" id="ARBA00022741"/>
    </source>
</evidence>
<comment type="caution">
    <text evidence="7">The sequence shown here is derived from an EMBL/GenBank/DDBJ whole genome shotgun (WGS) entry which is preliminary data.</text>
</comment>
<evidence type="ECO:0000313" key="8">
    <source>
        <dbReference type="Proteomes" id="UP000243217"/>
    </source>
</evidence>
<reference evidence="7 8" key="1">
    <citation type="journal article" date="2014" name="Genome Biol. Evol.">
        <title>The secreted proteins of Achlya hypogyna and Thraustotheca clavata identify the ancestral oomycete secretome and reveal gene acquisitions by horizontal gene transfer.</title>
        <authorList>
            <person name="Misner I."/>
            <person name="Blouin N."/>
            <person name="Leonard G."/>
            <person name="Richards T.A."/>
            <person name="Lane C.E."/>
        </authorList>
    </citation>
    <scope>NUCLEOTIDE SEQUENCE [LARGE SCALE GENOMIC DNA]</scope>
    <source>
        <strain evidence="7 8">ATCC 34112</strain>
    </source>
</reference>
<keyword evidence="5" id="KW-0812">Transmembrane</keyword>
<accession>A0A1W0A158</accession>
<evidence type="ECO:0000256" key="5">
    <source>
        <dbReference type="SAM" id="Phobius"/>
    </source>
</evidence>
<dbReference type="InterPro" id="IPR026082">
    <property type="entry name" value="ABCA"/>
</dbReference>
<dbReference type="PROSITE" id="PS00211">
    <property type="entry name" value="ABC_TRANSPORTER_1"/>
    <property type="match status" value="1"/>
</dbReference>
<dbReference type="GO" id="GO:0016020">
    <property type="term" value="C:membrane"/>
    <property type="evidence" value="ECO:0007669"/>
    <property type="project" value="InterPro"/>
</dbReference>
<feature type="domain" description="ABC transporter" evidence="6">
    <location>
        <begin position="87"/>
        <end position="322"/>
    </location>
</feature>
<keyword evidence="5" id="KW-0472">Membrane</keyword>
<dbReference type="GO" id="GO:0005524">
    <property type="term" value="F:ATP binding"/>
    <property type="evidence" value="ECO:0007669"/>
    <property type="project" value="UniProtKB-KW"/>
</dbReference>
<proteinExistence type="predicted"/>